<evidence type="ECO:0000313" key="2">
    <source>
        <dbReference type="EMBL" id="ELR18622.1"/>
    </source>
</evidence>
<feature type="region of interest" description="Disordered" evidence="1">
    <location>
        <begin position="1"/>
        <end position="81"/>
    </location>
</feature>
<accession>L8H0A0</accession>
<organism evidence="2 3">
    <name type="scientific">Acanthamoeba castellanii (strain ATCC 30010 / Neff)</name>
    <dbReference type="NCBI Taxonomy" id="1257118"/>
    <lineage>
        <taxon>Eukaryota</taxon>
        <taxon>Amoebozoa</taxon>
        <taxon>Discosea</taxon>
        <taxon>Longamoebia</taxon>
        <taxon>Centramoebida</taxon>
        <taxon>Acanthamoebidae</taxon>
        <taxon>Acanthamoeba</taxon>
    </lineage>
</organism>
<proteinExistence type="predicted"/>
<dbReference type="EMBL" id="KB007951">
    <property type="protein sequence ID" value="ELR18622.1"/>
    <property type="molecule type" value="Genomic_DNA"/>
</dbReference>
<evidence type="ECO:0000256" key="1">
    <source>
        <dbReference type="SAM" id="MobiDB-lite"/>
    </source>
</evidence>
<gene>
    <name evidence="2" type="ORF">ACA1_155800</name>
</gene>
<dbReference type="GeneID" id="14919380"/>
<evidence type="ECO:0000313" key="3">
    <source>
        <dbReference type="Proteomes" id="UP000011083"/>
    </source>
</evidence>
<dbReference type="GO" id="GO:0000398">
    <property type="term" value="P:mRNA splicing, via spliceosome"/>
    <property type="evidence" value="ECO:0007669"/>
    <property type="project" value="InterPro"/>
</dbReference>
<name>L8H0A0_ACACF</name>
<dbReference type="OrthoDB" id="5583at2759"/>
<dbReference type="InterPro" id="IPR005011">
    <property type="entry name" value="SNU66/SART1"/>
</dbReference>
<sequence length="98" mass="11520">MATRDDGTVGSANNPNEERTSIKSLHEEFDEAGERVPPKELFKRLCHRFHGRTPGKRKTEAKRRNLERTKRQKRCRSVDSVPNNVHVTVGIHQQYRRW</sequence>
<dbReference type="VEuPathDB" id="AmoebaDB:ACA1_155800"/>
<keyword evidence="3" id="KW-1185">Reference proteome</keyword>
<dbReference type="Pfam" id="PF03343">
    <property type="entry name" value="SART-1"/>
    <property type="match status" value="1"/>
</dbReference>
<reference evidence="2 3" key="1">
    <citation type="journal article" date="2013" name="Genome Biol.">
        <title>Genome of Acanthamoeba castellanii highlights extensive lateral gene transfer and early evolution of tyrosine kinase signaling.</title>
        <authorList>
            <person name="Clarke M."/>
            <person name="Lohan A.J."/>
            <person name="Liu B."/>
            <person name="Lagkouvardos I."/>
            <person name="Roy S."/>
            <person name="Zafar N."/>
            <person name="Bertelli C."/>
            <person name="Schilde C."/>
            <person name="Kianianmomeni A."/>
            <person name="Burglin T.R."/>
            <person name="Frech C."/>
            <person name="Turcotte B."/>
            <person name="Kopec K.O."/>
            <person name="Synnott J.M."/>
            <person name="Choo C."/>
            <person name="Paponov I."/>
            <person name="Finkler A."/>
            <person name="Soon Heng Tan C."/>
            <person name="Hutchins A.P."/>
            <person name="Weinmeier T."/>
            <person name="Rattei T."/>
            <person name="Chu J.S."/>
            <person name="Gimenez G."/>
            <person name="Irimia M."/>
            <person name="Rigden D.J."/>
            <person name="Fitzpatrick D.A."/>
            <person name="Lorenzo-Morales J."/>
            <person name="Bateman A."/>
            <person name="Chiu C.H."/>
            <person name="Tang P."/>
            <person name="Hegemann P."/>
            <person name="Fromm H."/>
            <person name="Raoult D."/>
            <person name="Greub G."/>
            <person name="Miranda-Saavedra D."/>
            <person name="Chen N."/>
            <person name="Nash P."/>
            <person name="Ginger M.L."/>
            <person name="Horn M."/>
            <person name="Schaap P."/>
            <person name="Caler L."/>
            <person name="Loftus B."/>
        </authorList>
    </citation>
    <scope>NUCLEOTIDE SEQUENCE [LARGE SCALE GENOMIC DNA]</scope>
    <source>
        <strain evidence="2 3">Neff</strain>
    </source>
</reference>
<feature type="compositionally biased region" description="Basic and acidic residues" evidence="1">
    <location>
        <begin position="16"/>
        <end position="43"/>
    </location>
</feature>
<feature type="compositionally biased region" description="Basic residues" evidence="1">
    <location>
        <begin position="44"/>
        <end position="61"/>
    </location>
</feature>
<dbReference type="KEGG" id="acan:ACA1_155800"/>
<dbReference type="RefSeq" id="XP_004340661.1">
    <property type="nucleotide sequence ID" value="XM_004340613.1"/>
</dbReference>
<dbReference type="Proteomes" id="UP000011083">
    <property type="component" value="Unassembled WGS sequence"/>
</dbReference>
<protein>
    <submittedName>
        <fullName evidence="2">Uncharacterized protein</fullName>
    </submittedName>
</protein>
<dbReference type="AlphaFoldDB" id="L8H0A0"/>